<keyword evidence="2" id="KW-0378">Hydrolase</keyword>
<name>A0A8K1GIH5_9PASS</name>
<dbReference type="SUPFAM" id="SSF53474">
    <property type="entry name" value="alpha/beta-Hydrolases"/>
    <property type="match status" value="4"/>
</dbReference>
<proteinExistence type="inferred from homology"/>
<dbReference type="Gene3D" id="3.40.50.1820">
    <property type="entry name" value="alpha/beta hydrolase"/>
    <property type="match status" value="4"/>
</dbReference>
<comment type="caution">
    <text evidence="4">The sequence shown here is derived from an EMBL/GenBank/DDBJ whole genome shotgun (WGS) entry which is preliminary data.</text>
</comment>
<dbReference type="AlphaFoldDB" id="A0A8K1GIH5"/>
<dbReference type="Pfam" id="PF07859">
    <property type="entry name" value="Abhydrolase_3"/>
    <property type="match status" value="8"/>
</dbReference>
<dbReference type="PANTHER" id="PTHR48081:SF32">
    <property type="entry name" value="ALPHA_BETA HYDROLASE FOLD-3 DOMAIN-CONTAINING PROTEIN"/>
    <property type="match status" value="1"/>
</dbReference>
<accession>A0A8K1GIH5</accession>
<feature type="domain" description="Alpha/beta hydrolase fold-3" evidence="3">
    <location>
        <begin position="206"/>
        <end position="264"/>
    </location>
</feature>
<evidence type="ECO:0000256" key="2">
    <source>
        <dbReference type="ARBA" id="ARBA00022801"/>
    </source>
</evidence>
<dbReference type="GO" id="GO:0016787">
    <property type="term" value="F:hydrolase activity"/>
    <property type="evidence" value="ECO:0007669"/>
    <property type="project" value="UniProtKB-KW"/>
</dbReference>
<feature type="domain" description="Alpha/beta hydrolase fold-3" evidence="3">
    <location>
        <begin position="632"/>
        <end position="777"/>
    </location>
</feature>
<protein>
    <recommendedName>
        <fullName evidence="3">Alpha/beta hydrolase fold-3 domain-containing protein</fullName>
    </recommendedName>
</protein>
<dbReference type="InterPro" id="IPR002168">
    <property type="entry name" value="Lipase_GDXG_HIS_AS"/>
</dbReference>
<evidence type="ECO:0000256" key="1">
    <source>
        <dbReference type="ARBA" id="ARBA00010515"/>
    </source>
</evidence>
<dbReference type="PANTHER" id="PTHR48081">
    <property type="entry name" value="AB HYDROLASE SUPERFAMILY PROTEIN C4A8.06C"/>
    <property type="match status" value="1"/>
</dbReference>
<evidence type="ECO:0000313" key="5">
    <source>
        <dbReference type="Proteomes" id="UP000796761"/>
    </source>
</evidence>
<feature type="domain" description="Alpha/beta hydrolase fold-3" evidence="3">
    <location>
        <begin position="311"/>
        <end position="438"/>
    </location>
</feature>
<sequence>MVVSKANDFDWEARIGTYERVCRYIARKSDSVVVSVGYHLAPEHKYPTQTLECLTATEHFLKTAETYGVDPARVIVCGDSVGGTFTTSVCQELGQRTDIPKIRAQVLIYPFLQALNFNLPSHQKNAAVAFLTQERTVHFILKYLNKDCSLKEPILAGSHVPENINLKYRKWINPDLIPDVFKLGYKPPLPALFSPQTHKEVPELFEPWVSPLLAEDAVICGLPDTCIVTCEHDVLRDDGLLYKKRLEDNNIRVTWYHVEKGFHCSLGFFGYGIAICSSSKEMLPGANNVIVPNVPLFEDFRICLGYRDKGAYERTCRYLCRKTNSVVVSVGYRLAPEHPFPAQFEDCLTAAIHFLRTAQDHGVDPSRVVICGDSSGGTLAAAVAQALANRRDLPKLRAQILIYPFLQCVDLNLPSYQQNKRVPILLKERTLILGLKYINTDLRYIEEIFKGSHVSEDQRLKYQKWVSPDYIPHEFKIRGYRPSPKYLPLKEMYEVAESMFDPVFSPLLAEDNVIAQLPETFLLTCEFDVLRDDGLLYKKRLEDHESSWVIDEFLPMKNFGKYNVNKSEDSGLQGNILAKLGICNDLTILRIVLYGIPPCRDSKLLIKDLTVDEVPLRIYQPKSPPTGKRRGILYFHGGAGTFGSISAYERICRYMAKKCNSVVVSVGYRLAPEHPYPGQYLDCLSATLYFMRHLEEYYVDPGLIIISGDSCGGNFAAAICQILLNDRNLPKVRAQILIYPGLQGLDFQLPSYQQNGFVPILTWKMIIYFCFRYLNRETKVWKDILQNCHVPESMRHQYKKWISADLIPDEFKIRGYVPPKPAPYKPEAYEAVKEILALPFSPLLAEDSIICQLPECYIVTCEFDVLRDDGLLYKKRLEDNGVQVTWYHCKSAFHGILAVFGYGIFSFSSGDMIVDSVGKILENLGICTQLNFVRYMQGRKTLGADPKLFIKDLWFEKVPVRIYQPKTPSASQRTGVMFFHGGGWVFGSLDTHEELCRFIARESDSVVVSVGYRLAPEHKYPAAYEDCLSATQHFLQHLQHYAVDPARVTVCGDSAGGNLAAAVSQTLAGRSDLPRLRAQILIYPGLQALDFNLPSYQQNRGVPLLFRERAAFYMLQYLNGNAIKLEEVLEGSHIPVDIKLKYKKWVNPDNIPEEFKVRGYKPRVLLDCTTEVFEKVKRFCEPNLCPLLAEDAIIQQLPESFILTCEYDVLRDDGLLYKKRLEDNGVPVTWYHIKDGFHGIINSFHSNWLSFPAGKRGLDNIVNFLRSL</sequence>
<feature type="domain" description="Alpha/beta hydrolase fold-3" evidence="3">
    <location>
        <begin position="1176"/>
        <end position="1241"/>
    </location>
</feature>
<dbReference type="EMBL" id="SWJQ01000179">
    <property type="protein sequence ID" value="TRZ19536.1"/>
    <property type="molecule type" value="Genomic_DNA"/>
</dbReference>
<dbReference type="InterPro" id="IPR029058">
    <property type="entry name" value="AB_hydrolase_fold"/>
</dbReference>
<reference evidence="4" key="1">
    <citation type="submission" date="2019-04" db="EMBL/GenBank/DDBJ databases">
        <title>Genome assembly of Zosterops borbonicus 15179.</title>
        <authorList>
            <person name="Leroy T."/>
            <person name="Anselmetti Y."/>
            <person name="Tilak M.-K."/>
            <person name="Nabholz B."/>
        </authorList>
    </citation>
    <scope>NUCLEOTIDE SEQUENCE</scope>
    <source>
        <strain evidence="4">HGM_15179</strain>
        <tissue evidence="4">Muscle</tissue>
    </source>
</reference>
<dbReference type="OrthoDB" id="408631at2759"/>
<evidence type="ECO:0000313" key="4">
    <source>
        <dbReference type="EMBL" id="TRZ19536.1"/>
    </source>
</evidence>
<comment type="similarity">
    <text evidence="1">Belongs to the 'GDXG' lipolytic enzyme family.</text>
</comment>
<evidence type="ECO:0000259" key="3">
    <source>
        <dbReference type="Pfam" id="PF07859"/>
    </source>
</evidence>
<feature type="domain" description="Alpha/beta hydrolase fold-3" evidence="3">
    <location>
        <begin position="495"/>
        <end position="547"/>
    </location>
</feature>
<dbReference type="PROSITE" id="PS01173">
    <property type="entry name" value="LIPASE_GDXG_HIS"/>
    <property type="match status" value="1"/>
</dbReference>
<dbReference type="Proteomes" id="UP000796761">
    <property type="component" value="Unassembled WGS sequence"/>
</dbReference>
<dbReference type="InterPro" id="IPR013094">
    <property type="entry name" value="AB_hydrolase_3"/>
</dbReference>
<keyword evidence="5" id="KW-1185">Reference proteome</keyword>
<dbReference type="InterPro" id="IPR050300">
    <property type="entry name" value="GDXG_lipolytic_enzyme"/>
</dbReference>
<feature type="domain" description="Alpha/beta hydrolase fold-3" evidence="3">
    <location>
        <begin position="976"/>
        <end position="1121"/>
    </location>
</feature>
<feature type="domain" description="Alpha/beta hydrolase fold-3" evidence="3">
    <location>
        <begin position="840"/>
        <end position="897"/>
    </location>
</feature>
<feature type="domain" description="Alpha/beta hydrolase fold-3" evidence="3">
    <location>
        <begin position="16"/>
        <end position="153"/>
    </location>
</feature>
<organism evidence="4 5">
    <name type="scientific">Zosterops borbonicus</name>
    <dbReference type="NCBI Taxonomy" id="364589"/>
    <lineage>
        <taxon>Eukaryota</taxon>
        <taxon>Metazoa</taxon>
        <taxon>Chordata</taxon>
        <taxon>Craniata</taxon>
        <taxon>Vertebrata</taxon>
        <taxon>Euteleostomi</taxon>
        <taxon>Archelosauria</taxon>
        <taxon>Archosauria</taxon>
        <taxon>Dinosauria</taxon>
        <taxon>Saurischia</taxon>
        <taxon>Theropoda</taxon>
        <taxon>Coelurosauria</taxon>
        <taxon>Aves</taxon>
        <taxon>Neognathae</taxon>
        <taxon>Neoaves</taxon>
        <taxon>Telluraves</taxon>
        <taxon>Australaves</taxon>
        <taxon>Passeriformes</taxon>
        <taxon>Sylvioidea</taxon>
        <taxon>Zosteropidae</taxon>
        <taxon>Zosterops</taxon>
    </lineage>
</organism>
<gene>
    <name evidence="4" type="ORF">HGM15179_007535</name>
</gene>